<dbReference type="InterPro" id="IPR036388">
    <property type="entry name" value="WH-like_DNA-bd_sf"/>
</dbReference>
<feature type="domain" description="ETS" evidence="4">
    <location>
        <begin position="163"/>
        <end position="243"/>
    </location>
</feature>
<dbReference type="PANTHER" id="PTHR11849">
    <property type="entry name" value="ETS"/>
    <property type="match status" value="1"/>
</dbReference>
<dbReference type="GO" id="GO:0000981">
    <property type="term" value="F:DNA-binding transcription factor activity, RNA polymerase II-specific"/>
    <property type="evidence" value="ECO:0007669"/>
    <property type="project" value="TreeGrafter"/>
</dbReference>
<dbReference type="PROSITE" id="PS00346">
    <property type="entry name" value="ETS_DOMAIN_2"/>
    <property type="match status" value="1"/>
</dbReference>
<dbReference type="InterPro" id="IPR000418">
    <property type="entry name" value="Ets_dom"/>
</dbReference>
<dbReference type="EMBL" id="UYSU01033071">
    <property type="protein sequence ID" value="VDL91360.1"/>
    <property type="molecule type" value="Genomic_DNA"/>
</dbReference>
<sequence>MVTFAVDELLDLPPKFSDSLFLPSPPCFPSHRSHPSPARPLLVNLFTDARAQIILITMLHLDFRDTLATNSWPQTGLENTTVRTDEQSQSCGLEDVTQHSSVWATYRWKESTLSSQWSESTSYPVSTSVPSMERFEETGSGFGGNFESTSQLNTASIQQKGCLQLWRFLIAMLDDPNSQHLICWTGRRLEFKLNEPEEVARLWGIQKNRPTMNYDKLSRSLRYYYEKGIIQKVSGERYVYRFAYEPEVLPCFSLAIEDVHSTSSSPTMWETSVLDLDSADTQRIPLHRCCEPAHALVTPETRWLTGPYYVHADRPQVTSLPPQYRPPNCQYAYQLPQPKDELLKLDVTPVDHASPATTVDFLDIAETYTTSSLPTPCSEITITNTSSNPFCFTAKQHIYESYVTEQGEGEDTVSRTQMPTLYPHINSQQQDPCDVVKDGTGGTPEVYRVEDIFDSVDSDARAFRTLHTPVYVAPEVPNAFSSALNYDSTDCQPSITALSAVYHL</sequence>
<dbReference type="PROSITE" id="PS50061">
    <property type="entry name" value="ETS_DOMAIN_3"/>
    <property type="match status" value="1"/>
</dbReference>
<dbReference type="Gene3D" id="1.10.10.10">
    <property type="entry name" value="Winged helix-like DNA-binding domain superfamily/Winged helix DNA-binding domain"/>
    <property type="match status" value="1"/>
</dbReference>
<comment type="subcellular location">
    <subcellularLocation>
        <location evidence="3">Nucleus</location>
    </subcellularLocation>
</comment>
<keyword evidence="2 3" id="KW-0238">DNA-binding</keyword>
<dbReference type="STRING" id="70667.A0A183SL77"/>
<dbReference type="PRINTS" id="PR00454">
    <property type="entry name" value="ETSDOMAIN"/>
</dbReference>
<dbReference type="SMART" id="SM00413">
    <property type="entry name" value="ETS"/>
    <property type="match status" value="1"/>
</dbReference>
<dbReference type="AlphaFoldDB" id="A0A183SL77"/>
<comment type="similarity">
    <text evidence="1 3">Belongs to the ETS family.</text>
</comment>
<dbReference type="PANTHER" id="PTHR11849:SF181">
    <property type="entry name" value="ETS TRANSLOCATION VARIANT 4"/>
    <property type="match status" value="1"/>
</dbReference>
<dbReference type="GO" id="GO:0005634">
    <property type="term" value="C:nucleus"/>
    <property type="evidence" value="ECO:0007669"/>
    <property type="project" value="UniProtKB-SubCell"/>
</dbReference>
<evidence type="ECO:0000259" key="4">
    <source>
        <dbReference type="PROSITE" id="PS50061"/>
    </source>
</evidence>
<evidence type="ECO:0000256" key="1">
    <source>
        <dbReference type="ARBA" id="ARBA00005562"/>
    </source>
</evidence>
<dbReference type="WBParaSite" id="SSLN_0000513401-mRNA-1">
    <property type="protein sequence ID" value="SSLN_0000513401-mRNA-1"/>
    <property type="gene ID" value="SSLN_0000513401"/>
</dbReference>
<dbReference type="SUPFAM" id="SSF46785">
    <property type="entry name" value="Winged helix' DNA-binding domain"/>
    <property type="match status" value="1"/>
</dbReference>
<keyword evidence="6" id="KW-1185">Reference proteome</keyword>
<dbReference type="GO" id="GO:0030154">
    <property type="term" value="P:cell differentiation"/>
    <property type="evidence" value="ECO:0007669"/>
    <property type="project" value="TreeGrafter"/>
</dbReference>
<evidence type="ECO:0000256" key="3">
    <source>
        <dbReference type="RuleBase" id="RU004019"/>
    </source>
</evidence>
<evidence type="ECO:0000313" key="5">
    <source>
        <dbReference type="EMBL" id="VDL91360.1"/>
    </source>
</evidence>
<dbReference type="Pfam" id="PF00178">
    <property type="entry name" value="Ets"/>
    <property type="match status" value="1"/>
</dbReference>
<keyword evidence="3" id="KW-0539">Nucleus</keyword>
<protein>
    <submittedName>
        <fullName evidence="7">ETS domain-containing protein</fullName>
    </submittedName>
</protein>
<proteinExistence type="inferred from homology"/>
<reference evidence="5 6" key="2">
    <citation type="submission" date="2018-11" db="EMBL/GenBank/DDBJ databases">
        <authorList>
            <consortium name="Pathogen Informatics"/>
        </authorList>
    </citation>
    <scope>NUCLEOTIDE SEQUENCE [LARGE SCALE GENOMIC DNA]</scope>
    <source>
        <strain evidence="5 6">NST_G2</strain>
    </source>
</reference>
<dbReference type="InterPro" id="IPR046328">
    <property type="entry name" value="ETS_fam"/>
</dbReference>
<dbReference type="Proteomes" id="UP000275846">
    <property type="component" value="Unassembled WGS sequence"/>
</dbReference>
<name>A0A183SL77_SCHSO</name>
<gene>
    <name evidence="5" type="ORF">SSLN_LOCUS4975</name>
</gene>
<organism evidence="7">
    <name type="scientific">Schistocephalus solidus</name>
    <name type="common">Tapeworm</name>
    <dbReference type="NCBI Taxonomy" id="70667"/>
    <lineage>
        <taxon>Eukaryota</taxon>
        <taxon>Metazoa</taxon>
        <taxon>Spiralia</taxon>
        <taxon>Lophotrochozoa</taxon>
        <taxon>Platyhelminthes</taxon>
        <taxon>Cestoda</taxon>
        <taxon>Eucestoda</taxon>
        <taxon>Diphyllobothriidea</taxon>
        <taxon>Diphyllobothriidae</taxon>
        <taxon>Schistocephalus</taxon>
    </lineage>
</organism>
<dbReference type="GO" id="GO:0043565">
    <property type="term" value="F:sequence-specific DNA binding"/>
    <property type="evidence" value="ECO:0007669"/>
    <property type="project" value="InterPro"/>
</dbReference>
<dbReference type="OrthoDB" id="10067219at2759"/>
<reference evidence="7" key="1">
    <citation type="submission" date="2016-06" db="UniProtKB">
        <authorList>
            <consortium name="WormBaseParasite"/>
        </authorList>
    </citation>
    <scope>IDENTIFICATION</scope>
</reference>
<dbReference type="InterPro" id="IPR036390">
    <property type="entry name" value="WH_DNA-bd_sf"/>
</dbReference>
<accession>A0A183SL77</accession>
<evidence type="ECO:0000313" key="7">
    <source>
        <dbReference type="WBParaSite" id="SSLN_0000513401-mRNA-1"/>
    </source>
</evidence>
<evidence type="ECO:0000256" key="2">
    <source>
        <dbReference type="ARBA" id="ARBA00023125"/>
    </source>
</evidence>
<evidence type="ECO:0000313" key="6">
    <source>
        <dbReference type="Proteomes" id="UP000275846"/>
    </source>
</evidence>